<gene>
    <name evidence="2" type="ORF">OVA965_LOCUS43990</name>
    <name evidence="3" type="ORF">TMI583_LOCUS46508</name>
</gene>
<comment type="caution">
    <text evidence="2">The sequence shown here is derived from an EMBL/GenBank/DDBJ whole genome shotgun (WGS) entry which is preliminary data.</text>
</comment>
<dbReference type="AlphaFoldDB" id="A0A8S2G6Q1"/>
<dbReference type="EMBL" id="CAJNOK010060542">
    <property type="protein sequence ID" value="CAF1635817.1"/>
    <property type="molecule type" value="Genomic_DNA"/>
</dbReference>
<organism evidence="2 4">
    <name type="scientific">Didymodactylos carnosus</name>
    <dbReference type="NCBI Taxonomy" id="1234261"/>
    <lineage>
        <taxon>Eukaryota</taxon>
        <taxon>Metazoa</taxon>
        <taxon>Spiralia</taxon>
        <taxon>Gnathifera</taxon>
        <taxon>Rotifera</taxon>
        <taxon>Eurotatoria</taxon>
        <taxon>Bdelloidea</taxon>
        <taxon>Philodinida</taxon>
        <taxon>Philodinidae</taxon>
        <taxon>Didymodactylos</taxon>
    </lineage>
</organism>
<protein>
    <submittedName>
        <fullName evidence="2">Uncharacterized protein</fullName>
    </submittedName>
</protein>
<dbReference type="Proteomes" id="UP000682733">
    <property type="component" value="Unassembled WGS sequence"/>
</dbReference>
<sequence>MYYIHDILVCIVQNNYKYKYVQLTNDNGIESKPIWIDEDDTIIWEWDTKKKQSITQVDSYRNNDNDQYTEFWIPVLKLEPKRKEPRFLIWMPKKNLGSGSALRTEPRFSALSLEPEKNFSDSNNSTK</sequence>
<evidence type="ECO:0000313" key="4">
    <source>
        <dbReference type="Proteomes" id="UP000677228"/>
    </source>
</evidence>
<evidence type="ECO:0000313" key="2">
    <source>
        <dbReference type="EMBL" id="CAF1635817.1"/>
    </source>
</evidence>
<dbReference type="Proteomes" id="UP000677228">
    <property type="component" value="Unassembled WGS sequence"/>
</dbReference>
<dbReference type="EMBL" id="CAJOBA010086764">
    <property type="protein sequence ID" value="CAF4466890.1"/>
    <property type="molecule type" value="Genomic_DNA"/>
</dbReference>
<evidence type="ECO:0000256" key="1">
    <source>
        <dbReference type="SAM" id="MobiDB-lite"/>
    </source>
</evidence>
<proteinExistence type="predicted"/>
<accession>A0A8S2G6Q1</accession>
<name>A0A8S2G6Q1_9BILA</name>
<reference evidence="2" key="1">
    <citation type="submission" date="2021-02" db="EMBL/GenBank/DDBJ databases">
        <authorList>
            <person name="Nowell W R."/>
        </authorList>
    </citation>
    <scope>NUCLEOTIDE SEQUENCE</scope>
</reference>
<feature type="region of interest" description="Disordered" evidence="1">
    <location>
        <begin position="107"/>
        <end position="127"/>
    </location>
</feature>
<evidence type="ECO:0000313" key="3">
    <source>
        <dbReference type="EMBL" id="CAF4466890.1"/>
    </source>
</evidence>